<dbReference type="SUPFAM" id="SSF52540">
    <property type="entry name" value="P-loop containing nucleoside triphosphate hydrolases"/>
    <property type="match status" value="1"/>
</dbReference>
<organism evidence="14 15">
    <name type="scientific">[Myrmecia] bisecta</name>
    <dbReference type="NCBI Taxonomy" id="41462"/>
    <lineage>
        <taxon>Eukaryota</taxon>
        <taxon>Viridiplantae</taxon>
        <taxon>Chlorophyta</taxon>
        <taxon>core chlorophytes</taxon>
        <taxon>Trebouxiophyceae</taxon>
        <taxon>Trebouxiales</taxon>
        <taxon>Trebouxiaceae</taxon>
        <taxon>Myrmecia</taxon>
    </lineage>
</organism>
<comment type="caution">
    <text evidence="14">The sequence shown here is derived from an EMBL/GenBank/DDBJ whole genome shotgun (WGS) entry which is preliminary data.</text>
</comment>
<dbReference type="InterPro" id="IPR036961">
    <property type="entry name" value="Kinesin_motor_dom_sf"/>
</dbReference>
<dbReference type="CDD" id="cd01372">
    <property type="entry name" value="KISc_KIF4"/>
    <property type="match status" value="1"/>
</dbReference>
<dbReference type="GO" id="GO:0005524">
    <property type="term" value="F:ATP binding"/>
    <property type="evidence" value="ECO:0007669"/>
    <property type="project" value="UniProtKB-UniRule"/>
</dbReference>
<evidence type="ECO:0000313" key="15">
    <source>
        <dbReference type="Proteomes" id="UP001489004"/>
    </source>
</evidence>
<protein>
    <recommendedName>
        <fullName evidence="13">Kinesin motor domain-containing protein</fullName>
    </recommendedName>
</protein>
<feature type="region of interest" description="Disordered" evidence="12">
    <location>
        <begin position="478"/>
        <end position="504"/>
    </location>
</feature>
<dbReference type="GO" id="GO:0051231">
    <property type="term" value="P:spindle elongation"/>
    <property type="evidence" value="ECO:0007669"/>
    <property type="project" value="TreeGrafter"/>
</dbReference>
<keyword evidence="6 10" id="KW-0505">Motor protein</keyword>
<evidence type="ECO:0000256" key="7">
    <source>
        <dbReference type="ARBA" id="ARBA00023212"/>
    </source>
</evidence>
<gene>
    <name evidence="14" type="ORF">WJX72_002799</name>
</gene>
<keyword evidence="15" id="KW-1185">Reference proteome</keyword>
<keyword evidence="11" id="KW-0175">Coiled coil</keyword>
<dbReference type="FunFam" id="3.40.850.10:FF:000019">
    <property type="entry name" value="Kinesin-like protein KIN-5D"/>
    <property type="match status" value="1"/>
</dbReference>
<feature type="region of interest" description="Disordered" evidence="12">
    <location>
        <begin position="436"/>
        <end position="455"/>
    </location>
</feature>
<reference evidence="14 15" key="1">
    <citation type="journal article" date="2024" name="Nat. Commun.">
        <title>Phylogenomics reveals the evolutionary origins of lichenization in chlorophyte algae.</title>
        <authorList>
            <person name="Puginier C."/>
            <person name="Libourel C."/>
            <person name="Otte J."/>
            <person name="Skaloud P."/>
            <person name="Haon M."/>
            <person name="Grisel S."/>
            <person name="Petersen M."/>
            <person name="Berrin J.G."/>
            <person name="Delaux P.M."/>
            <person name="Dal Grande F."/>
            <person name="Keller J."/>
        </authorList>
    </citation>
    <scope>NUCLEOTIDE SEQUENCE [LARGE SCALE GENOMIC DNA]</scope>
    <source>
        <strain evidence="14 15">SAG 2043</strain>
    </source>
</reference>
<dbReference type="PANTHER" id="PTHR47969">
    <property type="entry name" value="CHROMOSOME-ASSOCIATED KINESIN KIF4A-RELATED"/>
    <property type="match status" value="1"/>
</dbReference>
<feature type="region of interest" description="Disordered" evidence="12">
    <location>
        <begin position="669"/>
        <end position="706"/>
    </location>
</feature>
<evidence type="ECO:0000313" key="14">
    <source>
        <dbReference type="EMBL" id="KAK9815389.1"/>
    </source>
</evidence>
<evidence type="ECO:0000256" key="5">
    <source>
        <dbReference type="ARBA" id="ARBA00022840"/>
    </source>
</evidence>
<feature type="region of interest" description="Disordered" evidence="12">
    <location>
        <begin position="1235"/>
        <end position="1258"/>
    </location>
</feature>
<dbReference type="PANTHER" id="PTHR47969:SF29">
    <property type="entry name" value="KINESIN-LIKE PROTEIN"/>
    <property type="match status" value="1"/>
</dbReference>
<dbReference type="GO" id="GO:0005819">
    <property type="term" value="C:spindle"/>
    <property type="evidence" value="ECO:0007669"/>
    <property type="project" value="UniProtKB-SubCell"/>
</dbReference>
<dbReference type="InterPro" id="IPR001752">
    <property type="entry name" value="Kinesin_motor_dom"/>
</dbReference>
<comment type="function">
    <text evidence="9">Responsible for microtubule translocation. May be important for the organization of phragmoplast-specific arrays of microtubules. Plays an essential role in stabilizing the mitotic spindle. Required during mitotic cytokinesis.</text>
</comment>
<dbReference type="PRINTS" id="PR00380">
    <property type="entry name" value="KINESINHEAVY"/>
</dbReference>
<comment type="subcellular location">
    <subcellularLocation>
        <location evidence="1">Cytoplasm</location>
        <location evidence="1">Cytoskeleton</location>
        <location evidence="1">Spindle</location>
    </subcellularLocation>
</comment>
<dbReference type="EMBL" id="JALJOR010000006">
    <property type="protein sequence ID" value="KAK9815389.1"/>
    <property type="molecule type" value="Genomic_DNA"/>
</dbReference>
<feature type="region of interest" description="Disordered" evidence="12">
    <location>
        <begin position="953"/>
        <end position="975"/>
    </location>
</feature>
<dbReference type="InterPro" id="IPR027640">
    <property type="entry name" value="Kinesin-like_fam"/>
</dbReference>
<name>A0AAW1Q4Z3_9CHLO</name>
<dbReference type="Proteomes" id="UP001489004">
    <property type="component" value="Unassembled WGS sequence"/>
</dbReference>
<dbReference type="Gene3D" id="3.40.850.10">
    <property type="entry name" value="Kinesin motor domain"/>
    <property type="match status" value="1"/>
</dbReference>
<evidence type="ECO:0000256" key="1">
    <source>
        <dbReference type="ARBA" id="ARBA00004186"/>
    </source>
</evidence>
<evidence type="ECO:0000256" key="9">
    <source>
        <dbReference type="ARBA" id="ARBA00046159"/>
    </source>
</evidence>
<dbReference type="Pfam" id="PF25764">
    <property type="entry name" value="KIF21A_4th"/>
    <property type="match status" value="1"/>
</dbReference>
<dbReference type="InterPro" id="IPR019821">
    <property type="entry name" value="Kinesin_motor_CS"/>
</dbReference>
<keyword evidence="3" id="KW-0493">Microtubule</keyword>
<feature type="coiled-coil region" evidence="11">
    <location>
        <begin position="991"/>
        <end position="1089"/>
    </location>
</feature>
<dbReference type="Pfam" id="PF00225">
    <property type="entry name" value="Kinesin"/>
    <property type="match status" value="1"/>
</dbReference>
<dbReference type="InterPro" id="IPR027417">
    <property type="entry name" value="P-loop_NTPase"/>
</dbReference>
<evidence type="ECO:0000256" key="8">
    <source>
        <dbReference type="ARBA" id="ARBA00034704"/>
    </source>
</evidence>
<evidence type="ECO:0000256" key="12">
    <source>
        <dbReference type="SAM" id="MobiDB-lite"/>
    </source>
</evidence>
<dbReference type="PROSITE" id="PS00411">
    <property type="entry name" value="KINESIN_MOTOR_1"/>
    <property type="match status" value="1"/>
</dbReference>
<evidence type="ECO:0000256" key="6">
    <source>
        <dbReference type="ARBA" id="ARBA00023175"/>
    </source>
</evidence>
<dbReference type="PROSITE" id="PS50067">
    <property type="entry name" value="KINESIN_MOTOR_2"/>
    <property type="match status" value="1"/>
</dbReference>
<dbReference type="GO" id="GO:0005875">
    <property type="term" value="C:microtubule associated complex"/>
    <property type="evidence" value="ECO:0007669"/>
    <property type="project" value="TreeGrafter"/>
</dbReference>
<evidence type="ECO:0000256" key="2">
    <source>
        <dbReference type="ARBA" id="ARBA00022490"/>
    </source>
</evidence>
<dbReference type="GO" id="GO:0007052">
    <property type="term" value="P:mitotic spindle organization"/>
    <property type="evidence" value="ECO:0007669"/>
    <property type="project" value="TreeGrafter"/>
</dbReference>
<keyword evidence="7" id="KW-0206">Cytoskeleton</keyword>
<comment type="similarity">
    <text evidence="8">Belongs to the TRAFAC class myosin-kinesin ATPase superfamily. Kinesin family. KIN-5/BimC subfamily.</text>
</comment>
<feature type="domain" description="Kinesin motor" evidence="13">
    <location>
        <begin position="30"/>
        <end position="366"/>
    </location>
</feature>
<evidence type="ECO:0000256" key="10">
    <source>
        <dbReference type="PROSITE-ProRule" id="PRU00283"/>
    </source>
</evidence>
<keyword evidence="5 10" id="KW-0067">ATP-binding</keyword>
<evidence type="ECO:0000256" key="4">
    <source>
        <dbReference type="ARBA" id="ARBA00022741"/>
    </source>
</evidence>
<feature type="coiled-coil region" evidence="11">
    <location>
        <begin position="539"/>
        <end position="615"/>
    </location>
</feature>
<keyword evidence="4 10" id="KW-0547">Nucleotide-binding</keyword>
<evidence type="ECO:0000256" key="3">
    <source>
        <dbReference type="ARBA" id="ARBA00022701"/>
    </source>
</evidence>
<feature type="binding site" evidence="10">
    <location>
        <begin position="108"/>
        <end position="115"/>
    </location>
    <ligand>
        <name>ATP</name>
        <dbReference type="ChEBI" id="CHEBI:30616"/>
    </ligand>
</feature>
<evidence type="ECO:0000259" key="13">
    <source>
        <dbReference type="PROSITE" id="PS50067"/>
    </source>
</evidence>
<dbReference type="GO" id="GO:0008017">
    <property type="term" value="F:microtubule binding"/>
    <property type="evidence" value="ECO:0007669"/>
    <property type="project" value="InterPro"/>
</dbReference>
<dbReference type="GO" id="GO:0005874">
    <property type="term" value="C:microtubule"/>
    <property type="evidence" value="ECO:0007669"/>
    <property type="project" value="UniProtKB-KW"/>
</dbReference>
<dbReference type="SMART" id="SM00129">
    <property type="entry name" value="KISc"/>
    <property type="match status" value="1"/>
</dbReference>
<dbReference type="GO" id="GO:0003777">
    <property type="term" value="F:microtubule motor activity"/>
    <property type="evidence" value="ECO:0007669"/>
    <property type="project" value="InterPro"/>
</dbReference>
<sequence length="1373" mass="150522">MWSRLKSSLNSKPSELALAEVEPTEDQGTTVRVAVRVRPLSAQEQISGSRACLLTDAATKTIALGSRRFTFDHVFGHQSRQGDIFQQCVVGLADGCFEGYNATVFAYGQTGSGKTFTMHGMGSSSEASMEGNEQGVIPRVIRYLFDNVAARLSTARFAIRIQFLEIYNEEVKDLLHPDTPAKHIAIRETAEGEILVAGAREEVVGSYDDAMRLLDVGSLARSTGSTRMNEQSSRSHAIFTIVLEQFRKANELTCSDGSDYMIAKFHLVDLAGSERAKKTGAAGLRLKESTNINSGLLSLGNVISALGDPKRKATHVNYRDSKLTRLLQDSLGGNSRTCMLACVTASDSHIEESLNTLKYANRARNIRNKPIVNHEKGPKLAGMQKELEQLQMLLIRRHLDNPADGLSSLARLADLTSSEATPDIIDRLQHLAAEGDQAGADPSTSGEMAQLQAELASARQEAELLRAEVDRLNATLQQQEPAAAAQQGAQAGPDQGPGPARQVAAVNASASLSALQKLAGRRYAQRSAVDQAAPDSASMQLLQEAVQQAQAKIGELAGAMAAKEGALAKYKSLLAEAQADLARDEVVFAAKLRDIKQLKALNAALQTQLQEQEAGHAAQLADLHHCLQSASNRQAPQEAAQVEGNVRSILASPASPARAILDEDNDEVVFDNGMSGADSEATAPADDTTNAQRSALDVEEEESTSQTYAALEQLEQDKRDLEEQAAAERRQFQATSHALNSQLRELAYNIQNQEALIIELQQNEQESKQLSQQYLERLQELEAQVAERERELARLRSEMEAMEASRSSSVEEKRRMRAQYEDKIGRVQSQMSLLKRQLQQQQSVKVEKERARAALRIKALEQELARMRCQQESLHHKVRTAAQNYEKECEGRAREVAGLRKASDASSKRVRQLEHELDLKASIIKRKHEETAALQRKLKGLSFNEDKAHAYGNVHGLRSRPPTPRPLGRTKPDVQRTKAALDRELAVLVKARAAEAQLEQLRSKHAQLQASREEHAGQRAQLELRRIRASQAADARAAELGDAISELQEEAACRQREADAGDARAAAEVLALEQQVAQTQEQLRAVQACLATGAGLLDEADEAAAAELDDAIDADDMHLEYTASAITQCTKALSAATTAGEAMQMHTEALSGSDAKKLLQQYLDSLILERDKQRHHSYQAARLEVERAEAQGEAEALEARCRMTHLECERRVTALQREHAKKTAGLLRQMAALSQPSGMHAEAGSRRESGAGEAEVGGDLGALQSTDLRRLAKYYKEQAESLSRDVFYHKQVNRDLKRRLRGEQPDQGGDESVDTVLSELPNQQPANQMQLVRVSRSSLQPLTQAQVHVLKQSAAQWINHAHAENNPHNYGPS</sequence>
<keyword evidence="2" id="KW-0963">Cytoplasm</keyword>
<accession>A0AAW1Q4Z3</accession>
<dbReference type="GO" id="GO:0007018">
    <property type="term" value="P:microtubule-based movement"/>
    <property type="evidence" value="ECO:0007669"/>
    <property type="project" value="InterPro"/>
</dbReference>
<evidence type="ECO:0000256" key="11">
    <source>
        <dbReference type="SAM" id="Coils"/>
    </source>
</evidence>
<proteinExistence type="inferred from homology"/>